<dbReference type="PROSITE" id="PS51257">
    <property type="entry name" value="PROKAR_LIPOPROTEIN"/>
    <property type="match status" value="1"/>
</dbReference>
<evidence type="ECO:0000313" key="1">
    <source>
        <dbReference type="EMBL" id="QNM00325.1"/>
    </source>
</evidence>
<accession>A0A7G9FP43</accession>
<protein>
    <submittedName>
        <fullName evidence="1">Uncharacterized protein</fullName>
    </submittedName>
</protein>
<dbReference type="KEGG" id="wcp:H9Q76_03280"/>
<dbReference type="EMBL" id="CP060632">
    <property type="protein sequence ID" value="QNM00325.1"/>
    <property type="molecule type" value="Genomic_DNA"/>
</dbReference>
<sequence length="491" mass="56181">MKKTWNKLIIVSFIVLAVVACAAIVFLYPYYNEYKVFDGIEAGQWNEVQKSYEALDSEKQKAVQEMLPDYAKHICLEYQTGEKDYIYTVAAYDAINSIDETKSICTKYNVLVNRTEYRDAIEQIYNSNQNYNGQGVVQANETINKINLRLDTDTKKEVVIEVLNEKYQQYVDGEITADAMNSYISIVNGLAVTDIADYTTVLTNNIQVIESYRALYDTAQAAYDQGDYFTALNICQSVQLDPLDSQYIDKFYSLYKLAYSTGMNYYDGLLDTYIEIGDNQNALNLLDKLEKYYAEDMNLQKYKLSMAADWQKAYVKLAENADSEIQKVLGETEDGINILDSFYKNIKPDSMLLYDVDEDGVPEAFFYNSMERNETYVSCFIFTYRDGAVSYLGYAKVRSFCSDSSFVAFPWLSTRTSGDEYCLKRYSDGVITDGPYVQNVDGTYYVNEQVVDETEYLSQQSETLATSLNKGVKDFDTATLEDSESYILAYK</sequence>
<dbReference type="Proteomes" id="UP000515819">
    <property type="component" value="Chromosome"/>
</dbReference>
<proteinExistence type="predicted"/>
<keyword evidence="2" id="KW-1185">Reference proteome</keyword>
<reference evidence="1 2" key="1">
    <citation type="submission" date="2020-08" db="EMBL/GenBank/DDBJ databases">
        <authorList>
            <person name="Liu C."/>
            <person name="Sun Q."/>
        </authorList>
    </citation>
    <scope>NUCLEOTIDE SEQUENCE [LARGE SCALE GENOMIC DNA]</scope>
    <source>
        <strain evidence="1 2">NSJ-4</strain>
    </source>
</reference>
<evidence type="ECO:0000313" key="2">
    <source>
        <dbReference type="Proteomes" id="UP000515819"/>
    </source>
</evidence>
<gene>
    <name evidence="1" type="ORF">H9Q76_03280</name>
</gene>
<dbReference type="AlphaFoldDB" id="A0A7G9FP43"/>
<organism evidence="1 2">
    <name type="scientific">Wujia chipingensis</name>
    <dbReference type="NCBI Taxonomy" id="2763670"/>
    <lineage>
        <taxon>Bacteria</taxon>
        <taxon>Bacillati</taxon>
        <taxon>Bacillota</taxon>
        <taxon>Clostridia</taxon>
        <taxon>Lachnospirales</taxon>
        <taxon>Lachnospiraceae</taxon>
        <taxon>Wujia</taxon>
    </lineage>
</organism>
<dbReference type="RefSeq" id="WP_021985669.1">
    <property type="nucleotide sequence ID" value="NZ_CP060632.1"/>
</dbReference>
<name>A0A7G9FP43_9FIRM</name>